<dbReference type="GO" id="GO:0003676">
    <property type="term" value="F:nucleic acid binding"/>
    <property type="evidence" value="ECO:0007669"/>
    <property type="project" value="UniProtKB-UniRule"/>
</dbReference>
<evidence type="ECO:0000256" key="1">
    <source>
        <dbReference type="ARBA" id="ARBA00022553"/>
    </source>
</evidence>
<feature type="compositionally biased region" description="Low complexity" evidence="2">
    <location>
        <begin position="244"/>
        <end position="263"/>
    </location>
</feature>
<dbReference type="InterPro" id="IPR036867">
    <property type="entry name" value="R3H_dom_sf"/>
</dbReference>
<feature type="region of interest" description="Disordered" evidence="2">
    <location>
        <begin position="215"/>
        <end position="263"/>
    </location>
</feature>
<proteinExistence type="predicted"/>
<protein>
    <submittedName>
        <fullName evidence="5">R3H domain-containing protein</fullName>
    </submittedName>
</protein>
<evidence type="ECO:0000313" key="4">
    <source>
        <dbReference type="Proteomes" id="UP000887565"/>
    </source>
</evidence>
<dbReference type="AlphaFoldDB" id="A0A915ITD8"/>
<evidence type="ECO:0000256" key="2">
    <source>
        <dbReference type="SAM" id="MobiDB-lite"/>
    </source>
</evidence>
<accession>A0A915ITD8</accession>
<dbReference type="InterPro" id="IPR051937">
    <property type="entry name" value="R3H_domain_containing"/>
</dbReference>
<dbReference type="PROSITE" id="PS51061">
    <property type="entry name" value="R3H"/>
    <property type="match status" value="1"/>
</dbReference>
<keyword evidence="1" id="KW-0597">Phosphoprotein</keyword>
<dbReference type="Gene3D" id="3.30.1370.50">
    <property type="entry name" value="R3H-like domain"/>
    <property type="match status" value="1"/>
</dbReference>
<dbReference type="InterPro" id="IPR001374">
    <property type="entry name" value="R3H_dom"/>
</dbReference>
<dbReference type="WBParaSite" id="nRc.2.0.1.t16644-RA">
    <property type="protein sequence ID" value="nRc.2.0.1.t16644-RA"/>
    <property type="gene ID" value="nRc.2.0.1.g16644"/>
</dbReference>
<name>A0A915ITD8_ROMCU</name>
<dbReference type="SMART" id="SM00393">
    <property type="entry name" value="R3H"/>
    <property type="match status" value="1"/>
</dbReference>
<dbReference type="SUPFAM" id="SSF82708">
    <property type="entry name" value="R3H domain"/>
    <property type="match status" value="1"/>
</dbReference>
<feature type="compositionally biased region" description="Basic and acidic residues" evidence="2">
    <location>
        <begin position="501"/>
        <end position="516"/>
    </location>
</feature>
<dbReference type="PANTHER" id="PTHR15672">
    <property type="entry name" value="CAMP-REGULATED PHOSPHOPROTEIN 21 RELATED R3H DOMAIN CONTAINING PROTEIN"/>
    <property type="match status" value="1"/>
</dbReference>
<feature type="compositionally biased region" description="Polar residues" evidence="2">
    <location>
        <begin position="517"/>
        <end position="526"/>
    </location>
</feature>
<feature type="compositionally biased region" description="Polar residues" evidence="2">
    <location>
        <begin position="229"/>
        <end position="238"/>
    </location>
</feature>
<dbReference type="Proteomes" id="UP000887565">
    <property type="component" value="Unplaced"/>
</dbReference>
<dbReference type="Pfam" id="PF01424">
    <property type="entry name" value="R3H"/>
    <property type="match status" value="1"/>
</dbReference>
<feature type="region of interest" description="Disordered" evidence="2">
    <location>
        <begin position="489"/>
        <end position="539"/>
    </location>
</feature>
<evidence type="ECO:0000313" key="5">
    <source>
        <dbReference type="WBParaSite" id="nRc.2.0.1.t16644-RA"/>
    </source>
</evidence>
<reference evidence="5" key="1">
    <citation type="submission" date="2022-11" db="UniProtKB">
        <authorList>
            <consortium name="WormBaseParasite"/>
        </authorList>
    </citation>
    <scope>IDENTIFICATION</scope>
</reference>
<feature type="domain" description="R3H" evidence="3">
    <location>
        <begin position="79"/>
        <end position="142"/>
    </location>
</feature>
<dbReference type="PANTHER" id="PTHR15672:SF8">
    <property type="entry name" value="PROTEIN ENCORE"/>
    <property type="match status" value="1"/>
</dbReference>
<sequence>MNSLNNIKSKQLVRSHALCGDDDTKLNVGRNAEKFALSKSSGGSSAASKDSTSDAYVDSTGVNLEEFITLTLHKNQRDRDTLLKLEEELREFVLDTNINLKKFSPMSSYNRMLVHRVAAFFGLDHNVDQTGTCVCVTKSSPYRIRFLIFSLLKTDMPFIFFMYFDVELTFFRPEKKFIEYIDENIPFTDPLPRNVVGEEILSDPGSTDLRKVRSLDDRDTVKRRGRGKISNQDSSSSAEGILESPARPWSSTESSSESNFSQMSMLKRQAHLASKACSFGGSPPVYYNSPRAETPGSKIHFCPYVESVQQAPSHMPVADFQQSPPLLAPNQPVIFAVSSLAQVPPGAIIIHPMTELSSFARSREMCAVLSGLPYYNADGSIYRHDVMTPTPPAFYETAGAYGSPYAAASNAMSSCVSSSDVNYLTSQFQQMGVDAASYHATQATAPVYVNQQWNCGPSARYYVVPQRTSTVEQDLNQAVYVQSNNTQQQLQYVPSPPTINRQEESRQSIDEGEHQSPSENVENSINKIKEISPSPTDQS</sequence>
<organism evidence="4 5">
    <name type="scientific">Romanomermis culicivorax</name>
    <name type="common">Nematode worm</name>
    <dbReference type="NCBI Taxonomy" id="13658"/>
    <lineage>
        <taxon>Eukaryota</taxon>
        <taxon>Metazoa</taxon>
        <taxon>Ecdysozoa</taxon>
        <taxon>Nematoda</taxon>
        <taxon>Enoplea</taxon>
        <taxon>Dorylaimia</taxon>
        <taxon>Mermithida</taxon>
        <taxon>Mermithoidea</taxon>
        <taxon>Mermithidae</taxon>
        <taxon>Romanomermis</taxon>
    </lineage>
</organism>
<dbReference type="CDD" id="cd02642">
    <property type="entry name" value="R3H_encore_like"/>
    <property type="match status" value="1"/>
</dbReference>
<evidence type="ECO:0000259" key="3">
    <source>
        <dbReference type="PROSITE" id="PS51061"/>
    </source>
</evidence>
<keyword evidence="4" id="KW-1185">Reference proteome</keyword>